<organism evidence="2 3">
    <name type="scientific">Paramecium sonneborni</name>
    <dbReference type="NCBI Taxonomy" id="65129"/>
    <lineage>
        <taxon>Eukaryota</taxon>
        <taxon>Sar</taxon>
        <taxon>Alveolata</taxon>
        <taxon>Ciliophora</taxon>
        <taxon>Intramacronucleata</taxon>
        <taxon>Oligohymenophorea</taxon>
        <taxon>Peniculida</taxon>
        <taxon>Parameciidae</taxon>
        <taxon>Paramecium</taxon>
    </lineage>
</organism>
<dbReference type="Pfam" id="PF00240">
    <property type="entry name" value="ubiquitin"/>
    <property type="match status" value="3"/>
</dbReference>
<comment type="caution">
    <text evidence="2">The sequence shown here is derived from an EMBL/GenBank/DDBJ whole genome shotgun (WGS) entry which is preliminary data.</text>
</comment>
<evidence type="ECO:0000313" key="2">
    <source>
        <dbReference type="EMBL" id="CAD8120183.1"/>
    </source>
</evidence>
<feature type="domain" description="Ubiquitin-like" evidence="1">
    <location>
        <begin position="138"/>
        <end position="218"/>
    </location>
</feature>
<dbReference type="PROSITE" id="PS50053">
    <property type="entry name" value="UBIQUITIN_2"/>
    <property type="match status" value="3"/>
</dbReference>
<feature type="domain" description="Ubiquitin-like" evidence="1">
    <location>
        <begin position="364"/>
        <end position="437"/>
    </location>
</feature>
<dbReference type="EMBL" id="CAJJDN010000124">
    <property type="protein sequence ID" value="CAD8120183.1"/>
    <property type="molecule type" value="Genomic_DNA"/>
</dbReference>
<reference evidence="2" key="1">
    <citation type="submission" date="2021-01" db="EMBL/GenBank/DDBJ databases">
        <authorList>
            <consortium name="Genoscope - CEA"/>
            <person name="William W."/>
        </authorList>
    </citation>
    <scope>NUCLEOTIDE SEQUENCE</scope>
</reference>
<evidence type="ECO:0000313" key="3">
    <source>
        <dbReference type="Proteomes" id="UP000692954"/>
    </source>
</evidence>
<dbReference type="OrthoDB" id="1894077at2759"/>
<name>A0A8S1QY01_9CILI</name>
<accession>A0A8S1QY01</accession>
<dbReference type="AlphaFoldDB" id="A0A8S1QY01"/>
<dbReference type="CDD" id="cd17039">
    <property type="entry name" value="Ubl_ubiquitin_like"/>
    <property type="match status" value="4"/>
</dbReference>
<feature type="domain" description="Ubiquitin-like" evidence="1">
    <location>
        <begin position="295"/>
        <end position="360"/>
    </location>
</feature>
<dbReference type="InterPro" id="IPR000626">
    <property type="entry name" value="Ubiquitin-like_dom"/>
</dbReference>
<proteinExistence type="predicted"/>
<dbReference type="PANTHER" id="PTHR10666">
    <property type="entry name" value="UBIQUITIN"/>
    <property type="match status" value="1"/>
</dbReference>
<dbReference type="Proteomes" id="UP000692954">
    <property type="component" value="Unassembled WGS sequence"/>
</dbReference>
<gene>
    <name evidence="2" type="ORF">PSON_ATCC_30995.1.T1240197</name>
</gene>
<dbReference type="InterPro" id="IPR050158">
    <property type="entry name" value="Ubiquitin_ubiquitin-like"/>
</dbReference>
<sequence length="437" mass="52644">MQTSNSNNSTNQIYLQPQQMTYQNNNDAQEDDNLSLSRHQINLFYKQDNQINEITSSQQNSLYNTDIVNFSKQIQIFVQMPNGRTLTCDVNKNEECLQQIVDLIQKREGIPPNSYRLYSGFKYLNKISNKSIKKYQTLHLNIKCSNLNNLIVIYNNQRYNIFVNLDGFVIEIKNQLQKKFDFPTKSQVLYFKDIQIEDNFKLSYYQIQKHSTVELQLQNLIYINQESQNRLFMNYLDIFQTIKYLKTQLNQQYPDLGYFHLLHNNVILQDKDLLKSYNIKHLSILKLVEINYIKFQIQTQTITFQIKKKYDQTIYDLKEEIEQKYQYSIDTQQLFYEGEELENQEKIFECNIQENSRLYLFNNLKLIVNCINFNIFPIIINPNNKVYKLKQKINKLNSQMLSDYFILKYNGKILNDDEYLQYYNIKNFDYIFMEFEI</sequence>
<dbReference type="SMART" id="SM00213">
    <property type="entry name" value="UBQ"/>
    <property type="match status" value="4"/>
</dbReference>
<keyword evidence="3" id="KW-1185">Reference proteome</keyword>
<evidence type="ECO:0000259" key="1">
    <source>
        <dbReference type="PROSITE" id="PS50053"/>
    </source>
</evidence>
<protein>
    <recommendedName>
        <fullName evidence="1">Ubiquitin-like domain-containing protein</fullName>
    </recommendedName>
</protein>